<dbReference type="Proteomes" id="UP000026962">
    <property type="component" value="Chromosome 2"/>
</dbReference>
<dbReference type="HOGENOM" id="CLU_2227537_0_0_1"/>
<reference evidence="2" key="2">
    <citation type="submission" date="2018-05" db="EMBL/GenBank/DDBJ databases">
        <title>OpunRS2 (Oryza punctata Reference Sequence Version 2).</title>
        <authorList>
            <person name="Zhang J."/>
            <person name="Kudrna D."/>
            <person name="Lee S."/>
            <person name="Talag J."/>
            <person name="Welchert J."/>
            <person name="Wing R.A."/>
        </authorList>
    </citation>
    <scope>NUCLEOTIDE SEQUENCE [LARGE SCALE GENOMIC DNA]</scope>
</reference>
<dbReference type="AlphaFoldDB" id="A0A0E0JYS5"/>
<evidence type="ECO:0000313" key="2">
    <source>
        <dbReference type="EnsemblPlants" id="OPUNC02G11800.1"/>
    </source>
</evidence>
<organism evidence="2">
    <name type="scientific">Oryza punctata</name>
    <name type="common">Red rice</name>
    <dbReference type="NCBI Taxonomy" id="4537"/>
    <lineage>
        <taxon>Eukaryota</taxon>
        <taxon>Viridiplantae</taxon>
        <taxon>Streptophyta</taxon>
        <taxon>Embryophyta</taxon>
        <taxon>Tracheophyta</taxon>
        <taxon>Spermatophyta</taxon>
        <taxon>Magnoliopsida</taxon>
        <taxon>Liliopsida</taxon>
        <taxon>Poales</taxon>
        <taxon>Poaceae</taxon>
        <taxon>BOP clade</taxon>
        <taxon>Oryzoideae</taxon>
        <taxon>Oryzeae</taxon>
        <taxon>Oryzinae</taxon>
        <taxon>Oryza</taxon>
    </lineage>
</organism>
<name>A0A0E0JYS5_ORYPU</name>
<protein>
    <submittedName>
        <fullName evidence="2">Uncharacterized protein</fullName>
    </submittedName>
</protein>
<reference evidence="2" key="1">
    <citation type="submission" date="2015-04" db="UniProtKB">
        <authorList>
            <consortium name="EnsemblPlants"/>
        </authorList>
    </citation>
    <scope>IDENTIFICATION</scope>
</reference>
<proteinExistence type="predicted"/>
<evidence type="ECO:0000313" key="3">
    <source>
        <dbReference type="Proteomes" id="UP000026962"/>
    </source>
</evidence>
<keyword evidence="3" id="KW-1185">Reference proteome</keyword>
<dbReference type="EnsemblPlants" id="OPUNC02G11800.1">
    <property type="protein sequence ID" value="OPUNC02G11800.1"/>
    <property type="gene ID" value="OPUNC02G11800"/>
</dbReference>
<feature type="region of interest" description="Disordered" evidence="1">
    <location>
        <begin position="61"/>
        <end position="93"/>
    </location>
</feature>
<accession>A0A0E0JYS5</accession>
<sequence length="106" mass="12420">MIYIYLPEGNSLERRTNRSGIQPKAEIRVWEEREWDGRSLHLEIDQTPRWLGVAREHPTIVRSPNPPSLYPHRRCGPLPPLHRSRPRRNLPNTVSPALLLRAVYKS</sequence>
<dbReference type="Gramene" id="OPUNC02G11800.1">
    <property type="protein sequence ID" value="OPUNC02G11800.1"/>
    <property type="gene ID" value="OPUNC02G11800"/>
</dbReference>
<evidence type="ECO:0000256" key="1">
    <source>
        <dbReference type="SAM" id="MobiDB-lite"/>
    </source>
</evidence>